<feature type="non-terminal residue" evidence="3">
    <location>
        <position position="360"/>
    </location>
</feature>
<dbReference type="AlphaFoldDB" id="A0AAD4YHA5"/>
<comment type="similarity">
    <text evidence="1">Belongs to the Speedy/Ringo family.</text>
</comment>
<dbReference type="Proteomes" id="UP001214576">
    <property type="component" value="Unassembled WGS sequence"/>
</dbReference>
<dbReference type="Pfam" id="PF11357">
    <property type="entry name" value="Spy1"/>
    <property type="match status" value="1"/>
</dbReference>
<comment type="caution">
    <text evidence="3">The sequence shown here is derived from an EMBL/GenBank/DDBJ whole genome shotgun (WGS) entry which is preliminary data.</text>
</comment>
<keyword evidence="4" id="KW-1185">Reference proteome</keyword>
<dbReference type="InterPro" id="IPR020984">
    <property type="entry name" value="Speedy"/>
</dbReference>
<dbReference type="PANTHER" id="PTHR31156">
    <property type="entry name" value="WBSCR19-LIKE PROTEIN"/>
    <property type="match status" value="1"/>
</dbReference>
<feature type="region of interest" description="Disordered" evidence="2">
    <location>
        <begin position="1"/>
        <end position="46"/>
    </location>
</feature>
<reference evidence="3" key="1">
    <citation type="submission" date="2022-03" db="EMBL/GenBank/DDBJ databases">
        <title>Genomic analyses of argali, domestic sheep and their hybrids provide insights into chromosomal evolution, heterosis and genetic basis of agronomic traits.</title>
        <authorList>
            <person name="Li M."/>
        </authorList>
    </citation>
    <scope>NUCLEOTIDE SEQUENCE</scope>
    <source>
        <strain evidence="3">CAU-MHL-2022a</strain>
        <tissue evidence="3">Skin</tissue>
    </source>
</reference>
<feature type="region of interest" description="Disordered" evidence="2">
    <location>
        <begin position="127"/>
        <end position="191"/>
    </location>
</feature>
<proteinExistence type="inferred from homology"/>
<feature type="compositionally biased region" description="Low complexity" evidence="2">
    <location>
        <begin position="24"/>
        <end position="37"/>
    </location>
</feature>
<dbReference type="InterPro" id="IPR057742">
    <property type="entry name" value="Speedy_E"/>
</dbReference>
<feature type="compositionally biased region" description="Basic and acidic residues" evidence="2">
    <location>
        <begin position="1"/>
        <end position="11"/>
    </location>
</feature>
<evidence type="ECO:0000256" key="1">
    <source>
        <dbReference type="ARBA" id="ARBA00010932"/>
    </source>
</evidence>
<feature type="compositionally biased region" description="Low complexity" evidence="2">
    <location>
        <begin position="171"/>
        <end position="190"/>
    </location>
</feature>
<dbReference type="EMBL" id="JAKZEL010000002">
    <property type="protein sequence ID" value="KAI4546761.1"/>
    <property type="molecule type" value="Genomic_DNA"/>
</dbReference>
<evidence type="ECO:0008006" key="5">
    <source>
        <dbReference type="Google" id="ProtNLM"/>
    </source>
</evidence>
<name>A0AAD4YHA5_OVIAM</name>
<evidence type="ECO:0000256" key="2">
    <source>
        <dbReference type="SAM" id="MobiDB-lite"/>
    </source>
</evidence>
<gene>
    <name evidence="3" type="ORF">MG293_003316</name>
</gene>
<evidence type="ECO:0000313" key="4">
    <source>
        <dbReference type="Proteomes" id="UP001214576"/>
    </source>
</evidence>
<dbReference type="GO" id="GO:0019901">
    <property type="term" value="F:protein kinase binding"/>
    <property type="evidence" value="ECO:0007669"/>
    <property type="project" value="InterPro"/>
</dbReference>
<evidence type="ECO:0000313" key="3">
    <source>
        <dbReference type="EMBL" id="KAI4546761.1"/>
    </source>
</evidence>
<sequence length="360" mass="41233">MELQPRSEKVLPGRTFQGQAVLDSPTSSPLCPSSCSLEQKQENKPDLSWKASHPFFQAFREAEGNRSLGTGEVVEVGESPGTPDAERMRMDISRCGDDAVSGQVERKPRAAFGQMCYLDFHPKSNRTQAAARKASPLASSPAPLEAGPEQRTRKMRGRKRKKLTDVKAAAHKSSSLASCPSSSESVSELKSWNKRERKRNVWTVNHIEGMKLRMNKRRRPSYRPEDQEAFYRLLEDPVIQSFLEADIFLKVSDKYLLSMVVEYFGRVGLPGHLYNRIHFFLALYIASDMEEDNPTSKRSIFQFLLGREHWPDLYKEFLKLKVEFFHAMGHRAWVTPELCEEIQAQNPHHWVWSRARHCAP</sequence>
<organism evidence="3 4">
    <name type="scientific">Ovis ammon polii</name>
    <dbReference type="NCBI Taxonomy" id="230172"/>
    <lineage>
        <taxon>Eukaryota</taxon>
        <taxon>Metazoa</taxon>
        <taxon>Chordata</taxon>
        <taxon>Craniata</taxon>
        <taxon>Vertebrata</taxon>
        <taxon>Euteleostomi</taxon>
        <taxon>Mammalia</taxon>
        <taxon>Eutheria</taxon>
        <taxon>Laurasiatheria</taxon>
        <taxon>Artiodactyla</taxon>
        <taxon>Ruminantia</taxon>
        <taxon>Pecora</taxon>
        <taxon>Bovidae</taxon>
        <taxon>Caprinae</taxon>
        <taxon>Ovis</taxon>
    </lineage>
</organism>
<accession>A0AAD4YHA5</accession>
<feature type="compositionally biased region" description="Basic residues" evidence="2">
    <location>
        <begin position="153"/>
        <end position="162"/>
    </location>
</feature>
<protein>
    <recommendedName>
        <fullName evidence="5">Speedy protein E7</fullName>
    </recommendedName>
</protein>